<dbReference type="Pfam" id="PF13372">
    <property type="entry name" value="Alginate_exp"/>
    <property type="match status" value="1"/>
</dbReference>
<sequence>MGATMRARIEVIDGQIRPGFRSDDTAYNLRTTLKAEYRDGPIRLLGELWDSRIYGVDRRSAIGTSEVNTIEPVQAFVEVDLRDALGTGTTLKATAGRMMLNLGSRRLVAADDYRNTTNGYTGLRADIGMGKQWQATLVYVLPQMRRPDDIESVIDAERAIDKESFDLVLWGGVASRAKLFGGASGELSFFHLGEADKAGRPTRDRSLDTIALRLFRKPAADTTDFDVEGGYQRGSISASAAVNARRLDVLAWFVHGEAGYTLAGGWRPRLSVFIDVASGDRRGGRYGRYDTIFGFRRGEYSPAGMLAAIGRANILSPGVRIDLAPDKRSDIHASYRPMWLHSRTDAFSTTGVVDASGRAGRFAGHQFDGRGRYWIIPEHLQFEVDATYIAAGGFLRDAPNARGQGEVYLSLNLLAIL</sequence>
<comment type="caution">
    <text evidence="2">The sequence shown here is derived from an EMBL/GenBank/DDBJ whole genome shotgun (WGS) entry which is preliminary data.</text>
</comment>
<feature type="domain" description="Alginate export" evidence="1">
    <location>
        <begin position="1"/>
        <end position="402"/>
    </location>
</feature>
<evidence type="ECO:0000313" key="3">
    <source>
        <dbReference type="Proteomes" id="UP000322077"/>
    </source>
</evidence>
<proteinExistence type="predicted"/>
<evidence type="ECO:0000313" key="2">
    <source>
        <dbReference type="EMBL" id="TZG25246.1"/>
    </source>
</evidence>
<dbReference type="Proteomes" id="UP000322077">
    <property type="component" value="Unassembled WGS sequence"/>
</dbReference>
<gene>
    <name evidence="2" type="ORF">FYJ91_18325</name>
</gene>
<evidence type="ECO:0000259" key="1">
    <source>
        <dbReference type="Pfam" id="PF13372"/>
    </source>
</evidence>
<protein>
    <recommendedName>
        <fullName evidence="1">Alginate export domain-containing protein</fullName>
    </recommendedName>
</protein>
<dbReference type="InterPro" id="IPR053728">
    <property type="entry name" value="Alginate_Permeability_Chnl"/>
</dbReference>
<reference evidence="2 3" key="1">
    <citation type="submission" date="2019-08" db="EMBL/GenBank/DDBJ databases">
        <authorList>
            <person name="Wang G."/>
            <person name="Xu Z."/>
        </authorList>
    </citation>
    <scope>NUCLEOTIDE SEQUENCE [LARGE SCALE GENOMIC DNA]</scope>
    <source>
        <strain evidence="2 3">ZX</strain>
    </source>
</reference>
<dbReference type="InterPro" id="IPR025388">
    <property type="entry name" value="Alginate_export_dom"/>
</dbReference>
<dbReference type="Gene3D" id="2.40.160.100">
    <property type="match status" value="1"/>
</dbReference>
<dbReference type="EMBL" id="VTOU01000004">
    <property type="protein sequence ID" value="TZG25246.1"/>
    <property type="molecule type" value="Genomic_DNA"/>
</dbReference>
<organism evidence="2 3">
    <name type="scientific">Sphingomonas montanisoli</name>
    <dbReference type="NCBI Taxonomy" id="2606412"/>
    <lineage>
        <taxon>Bacteria</taxon>
        <taxon>Pseudomonadati</taxon>
        <taxon>Pseudomonadota</taxon>
        <taxon>Alphaproteobacteria</taxon>
        <taxon>Sphingomonadales</taxon>
        <taxon>Sphingomonadaceae</taxon>
        <taxon>Sphingomonas</taxon>
    </lineage>
</organism>
<dbReference type="AlphaFoldDB" id="A0A5D9C0Q7"/>
<name>A0A5D9C0Q7_9SPHN</name>
<accession>A0A5D9C0Q7</accession>
<keyword evidence="3" id="KW-1185">Reference proteome</keyword>